<evidence type="ECO:0000256" key="1">
    <source>
        <dbReference type="ARBA" id="ARBA00022679"/>
    </source>
</evidence>
<keyword evidence="1 4" id="KW-0808">Transferase</keyword>
<reference evidence="4 5" key="1">
    <citation type="submission" date="2020-08" db="EMBL/GenBank/DDBJ databases">
        <title>Sequencing the genomes of 1000 actinobacteria strains.</title>
        <authorList>
            <person name="Klenk H.-P."/>
        </authorList>
    </citation>
    <scope>NUCLEOTIDE SEQUENCE [LARGE SCALE GENOMIC DNA]</scope>
    <source>
        <strain evidence="4 5">DSM 45298</strain>
    </source>
</reference>
<dbReference type="EC" id="2.3.1.51" evidence="4"/>
<evidence type="ECO:0000313" key="5">
    <source>
        <dbReference type="Proteomes" id="UP000551501"/>
    </source>
</evidence>
<feature type="domain" description="Phospholipid/glycerol acyltransferase" evidence="3">
    <location>
        <begin position="41"/>
        <end position="158"/>
    </location>
</feature>
<sequence length="220" mass="23304">MALTPRLLYPLCKHVLLGPALRRRVDLDVIGAENVPARGPVVVAANHLAEIDSLVLPLAVRRRLSFFAKSEYFAGAGARGLASRAFFTGTGQIPVDRAGDDSALAAAERVLASGRAWAIYPEGTRSPDGRLHRGHTGALRVAARVPGVQVVPAALHGTAEVNPPGTRRITPGRVTVRIGAPVAATALLGPAFDVRTGTDRLMALIRDLGGLEYVDEYARR</sequence>
<dbReference type="GO" id="GO:0005886">
    <property type="term" value="C:plasma membrane"/>
    <property type="evidence" value="ECO:0007669"/>
    <property type="project" value="TreeGrafter"/>
</dbReference>
<dbReference type="AlphaFoldDB" id="A0A840F8L2"/>
<proteinExistence type="predicted"/>
<accession>A0A840F8L2</accession>
<dbReference type="PANTHER" id="PTHR10434">
    <property type="entry name" value="1-ACYL-SN-GLYCEROL-3-PHOSPHATE ACYLTRANSFERASE"/>
    <property type="match status" value="1"/>
</dbReference>
<dbReference type="CDD" id="cd07989">
    <property type="entry name" value="LPLAT_AGPAT-like"/>
    <property type="match status" value="1"/>
</dbReference>
<dbReference type="GO" id="GO:0003841">
    <property type="term" value="F:1-acylglycerol-3-phosphate O-acyltransferase activity"/>
    <property type="evidence" value="ECO:0007669"/>
    <property type="project" value="UniProtKB-EC"/>
</dbReference>
<keyword evidence="5" id="KW-1185">Reference proteome</keyword>
<evidence type="ECO:0000313" key="4">
    <source>
        <dbReference type="EMBL" id="MBB4135857.1"/>
    </source>
</evidence>
<keyword evidence="2 4" id="KW-0012">Acyltransferase</keyword>
<organism evidence="4 5">
    <name type="scientific">Gordonia humi</name>
    <dbReference type="NCBI Taxonomy" id="686429"/>
    <lineage>
        <taxon>Bacteria</taxon>
        <taxon>Bacillati</taxon>
        <taxon>Actinomycetota</taxon>
        <taxon>Actinomycetes</taxon>
        <taxon>Mycobacteriales</taxon>
        <taxon>Gordoniaceae</taxon>
        <taxon>Gordonia</taxon>
    </lineage>
</organism>
<gene>
    <name evidence="4" type="ORF">BKA16_002409</name>
</gene>
<comment type="caution">
    <text evidence="4">The sequence shown here is derived from an EMBL/GenBank/DDBJ whole genome shotgun (WGS) entry which is preliminary data.</text>
</comment>
<dbReference type="SMART" id="SM00563">
    <property type="entry name" value="PlsC"/>
    <property type="match status" value="1"/>
</dbReference>
<dbReference type="RefSeq" id="WP_343067391.1">
    <property type="nucleotide sequence ID" value="NZ_BAABHL010000040.1"/>
</dbReference>
<evidence type="ECO:0000259" key="3">
    <source>
        <dbReference type="SMART" id="SM00563"/>
    </source>
</evidence>
<dbReference type="GO" id="GO:0006654">
    <property type="term" value="P:phosphatidic acid biosynthetic process"/>
    <property type="evidence" value="ECO:0007669"/>
    <property type="project" value="TreeGrafter"/>
</dbReference>
<dbReference type="PANTHER" id="PTHR10434:SF11">
    <property type="entry name" value="1-ACYL-SN-GLYCEROL-3-PHOSPHATE ACYLTRANSFERASE"/>
    <property type="match status" value="1"/>
</dbReference>
<name>A0A840F8L2_9ACTN</name>
<dbReference type="Proteomes" id="UP000551501">
    <property type="component" value="Unassembled WGS sequence"/>
</dbReference>
<dbReference type="Pfam" id="PF01553">
    <property type="entry name" value="Acyltransferase"/>
    <property type="match status" value="1"/>
</dbReference>
<dbReference type="InterPro" id="IPR002123">
    <property type="entry name" value="Plipid/glycerol_acylTrfase"/>
</dbReference>
<dbReference type="EMBL" id="JACIFP010000001">
    <property type="protein sequence ID" value="MBB4135857.1"/>
    <property type="molecule type" value="Genomic_DNA"/>
</dbReference>
<dbReference type="SUPFAM" id="SSF69593">
    <property type="entry name" value="Glycerol-3-phosphate (1)-acyltransferase"/>
    <property type="match status" value="1"/>
</dbReference>
<evidence type="ECO:0000256" key="2">
    <source>
        <dbReference type="ARBA" id="ARBA00023315"/>
    </source>
</evidence>
<protein>
    <submittedName>
        <fullName evidence="4">1-acyl-sn-glycerol-3-phosphate acyltransferase</fullName>
        <ecNumber evidence="4">2.3.1.51</ecNumber>
    </submittedName>
</protein>